<keyword evidence="3" id="KW-1185">Reference proteome</keyword>
<reference evidence="2" key="1">
    <citation type="submission" date="2022-08" db="UniProtKB">
        <authorList>
            <consortium name="EnsemblMetazoa"/>
        </authorList>
    </citation>
    <scope>IDENTIFICATION</scope>
    <source>
        <strain evidence="2">05x7-T-G4-1.051#20</strain>
    </source>
</reference>
<feature type="region of interest" description="Disordered" evidence="1">
    <location>
        <begin position="211"/>
        <end position="256"/>
    </location>
</feature>
<name>A0A8W8M7H0_MAGGI</name>
<proteinExistence type="predicted"/>
<protein>
    <submittedName>
        <fullName evidence="2">Uncharacterized protein</fullName>
    </submittedName>
</protein>
<organism evidence="2 3">
    <name type="scientific">Magallana gigas</name>
    <name type="common">Pacific oyster</name>
    <name type="synonym">Crassostrea gigas</name>
    <dbReference type="NCBI Taxonomy" id="29159"/>
    <lineage>
        <taxon>Eukaryota</taxon>
        <taxon>Metazoa</taxon>
        <taxon>Spiralia</taxon>
        <taxon>Lophotrochozoa</taxon>
        <taxon>Mollusca</taxon>
        <taxon>Bivalvia</taxon>
        <taxon>Autobranchia</taxon>
        <taxon>Pteriomorphia</taxon>
        <taxon>Ostreida</taxon>
        <taxon>Ostreoidea</taxon>
        <taxon>Ostreidae</taxon>
        <taxon>Magallana</taxon>
    </lineage>
</organism>
<dbReference type="EnsemblMetazoa" id="G3093.2">
    <property type="protein sequence ID" value="G3093.2:cds"/>
    <property type="gene ID" value="G3093"/>
</dbReference>
<accession>A0A8W8M7H0</accession>
<sequence>MTMVLEKHGKILECSLDNIELLVLQITSTNAKRSVSFSNACCLYDMIKDAEHGLFWSLKLTTLFEKGVKFLSDLKNVTTEEIEKMDIHKKAAVKLLDNFLKTKDEIEKSLHKGLISNSESPITKTDINIVFAEHLLGKLAPGGSYIIDANTKNKDTCRCGCGVYPAFESTGIGHEEVWHGHVDMVLSSQRGFPDESLCDGIPVHFYTDISDADTSEDDSMPSASLDETPCKRRKSETERLSSGDNTAIDVKPPTTSATKEDAIEQALAQTIVTSLLQKQRHENLESYLMPGILITPHNFQITMYDAENDILLCSNEIPLFLPPSDYCLNPKAVLTLWLVLHYRMFCSGLKLVDSYTLYKWKSNFKVFVDSKWEIYSTLLKDSVSSFSVAECMYNWKEMNMYTQSYLPGNC</sequence>
<evidence type="ECO:0000313" key="3">
    <source>
        <dbReference type="Proteomes" id="UP000005408"/>
    </source>
</evidence>
<evidence type="ECO:0000256" key="1">
    <source>
        <dbReference type="SAM" id="MobiDB-lite"/>
    </source>
</evidence>
<dbReference type="Proteomes" id="UP000005408">
    <property type="component" value="Unassembled WGS sequence"/>
</dbReference>
<evidence type="ECO:0000313" key="2">
    <source>
        <dbReference type="EnsemblMetazoa" id="G3093.3:cds"/>
    </source>
</evidence>
<dbReference type="AlphaFoldDB" id="A0A8W8M7H0"/>
<dbReference type="EnsemblMetazoa" id="G3093.3">
    <property type="protein sequence ID" value="G3093.3:cds"/>
    <property type="gene ID" value="G3093"/>
</dbReference>